<organism evidence="1 2">
    <name type="scientific">Aspergillus granulosus</name>
    <dbReference type="NCBI Taxonomy" id="176169"/>
    <lineage>
        <taxon>Eukaryota</taxon>
        <taxon>Fungi</taxon>
        <taxon>Dikarya</taxon>
        <taxon>Ascomycota</taxon>
        <taxon>Pezizomycotina</taxon>
        <taxon>Eurotiomycetes</taxon>
        <taxon>Eurotiomycetidae</taxon>
        <taxon>Eurotiales</taxon>
        <taxon>Aspergillaceae</taxon>
        <taxon>Aspergillus</taxon>
        <taxon>Aspergillus subgen. Nidulantes</taxon>
    </lineage>
</organism>
<dbReference type="Proteomes" id="UP001610334">
    <property type="component" value="Unassembled WGS sequence"/>
</dbReference>
<proteinExistence type="predicted"/>
<sequence length="90" mass="10628">MRRVYSCIKLACDVHHGVCNINVLTERFEEPEEQYFAKCQLKFNPQLGGISQILKPNEIGIIRRQKYNARRLTIPMLKFILHVVDTMVYF</sequence>
<comment type="caution">
    <text evidence="1">The sequence shown here is derived from an EMBL/GenBank/DDBJ whole genome shotgun (WGS) entry which is preliminary data.</text>
</comment>
<evidence type="ECO:0000313" key="1">
    <source>
        <dbReference type="EMBL" id="KAL2818137.1"/>
    </source>
</evidence>
<keyword evidence="2" id="KW-1185">Reference proteome</keyword>
<evidence type="ECO:0000313" key="2">
    <source>
        <dbReference type="Proteomes" id="UP001610334"/>
    </source>
</evidence>
<name>A0ABR4HRM5_9EURO</name>
<accession>A0ABR4HRM5</accession>
<dbReference type="EMBL" id="JBFXLT010000015">
    <property type="protein sequence ID" value="KAL2818137.1"/>
    <property type="molecule type" value="Genomic_DNA"/>
</dbReference>
<protein>
    <submittedName>
        <fullName evidence="1">Uncharacterized protein</fullName>
    </submittedName>
</protein>
<gene>
    <name evidence="1" type="ORF">BJX63DRAFT_384745</name>
</gene>
<reference evidence="1 2" key="1">
    <citation type="submission" date="2024-07" db="EMBL/GenBank/DDBJ databases">
        <title>Section-level genome sequencing and comparative genomics of Aspergillus sections Usti and Cavernicolus.</title>
        <authorList>
            <consortium name="Lawrence Berkeley National Laboratory"/>
            <person name="Nybo J.L."/>
            <person name="Vesth T.C."/>
            <person name="Theobald S."/>
            <person name="Frisvad J.C."/>
            <person name="Larsen T.O."/>
            <person name="Kjaerboelling I."/>
            <person name="Rothschild-Mancinelli K."/>
            <person name="Lyhne E.K."/>
            <person name="Kogle M.E."/>
            <person name="Barry K."/>
            <person name="Clum A."/>
            <person name="Na H."/>
            <person name="Ledsgaard L."/>
            <person name="Lin J."/>
            <person name="Lipzen A."/>
            <person name="Kuo A."/>
            <person name="Riley R."/>
            <person name="Mondo S."/>
            <person name="Labutti K."/>
            <person name="Haridas S."/>
            <person name="Pangalinan J."/>
            <person name="Salamov A.A."/>
            <person name="Simmons B.A."/>
            <person name="Magnuson J.K."/>
            <person name="Chen J."/>
            <person name="Drula E."/>
            <person name="Henrissat B."/>
            <person name="Wiebenga A."/>
            <person name="Lubbers R.J."/>
            <person name="Gomes A.C."/>
            <person name="Makela M.R."/>
            <person name="Stajich J."/>
            <person name="Grigoriev I.V."/>
            <person name="Mortensen U.H."/>
            <person name="De Vries R.P."/>
            <person name="Baker S.E."/>
            <person name="Andersen M.R."/>
        </authorList>
    </citation>
    <scope>NUCLEOTIDE SEQUENCE [LARGE SCALE GENOMIC DNA]</scope>
    <source>
        <strain evidence="1 2">CBS 588.65</strain>
    </source>
</reference>
<dbReference type="Gene3D" id="3.40.50.2300">
    <property type="match status" value="1"/>
</dbReference>